<keyword evidence="2" id="KW-1185">Reference proteome</keyword>
<protein>
    <submittedName>
        <fullName evidence="1">Uncharacterized protein</fullName>
    </submittedName>
</protein>
<dbReference type="AlphaFoldDB" id="A0A402AAI5"/>
<proteinExistence type="predicted"/>
<dbReference type="Proteomes" id="UP000287352">
    <property type="component" value="Unassembled WGS sequence"/>
</dbReference>
<accession>A0A402AAI5</accession>
<organism evidence="1 2">
    <name type="scientific">Tengunoibacter tsumagoiensis</name>
    <dbReference type="NCBI Taxonomy" id="2014871"/>
    <lineage>
        <taxon>Bacteria</taxon>
        <taxon>Bacillati</taxon>
        <taxon>Chloroflexota</taxon>
        <taxon>Ktedonobacteria</taxon>
        <taxon>Ktedonobacterales</taxon>
        <taxon>Dictyobacteraceae</taxon>
        <taxon>Tengunoibacter</taxon>
    </lineage>
</organism>
<gene>
    <name evidence="1" type="ORF">KTT_60510</name>
</gene>
<name>A0A402AAI5_9CHLR</name>
<evidence type="ECO:0000313" key="2">
    <source>
        <dbReference type="Proteomes" id="UP000287352"/>
    </source>
</evidence>
<reference evidence="2" key="1">
    <citation type="submission" date="2018-12" db="EMBL/GenBank/DDBJ databases">
        <title>Tengunoibacter tsumagoiensis gen. nov., sp. nov., Dictyobacter kobayashii sp. nov., D. alpinus sp. nov., and D. joshuensis sp. nov. and description of Dictyobacteraceae fam. nov. within the order Ktedonobacterales isolated from Tengu-no-mugimeshi.</title>
        <authorList>
            <person name="Wang C.M."/>
            <person name="Zheng Y."/>
            <person name="Sakai Y."/>
            <person name="Toyoda A."/>
            <person name="Minakuchi Y."/>
            <person name="Abe K."/>
            <person name="Yokota A."/>
            <person name="Yabe S."/>
        </authorList>
    </citation>
    <scope>NUCLEOTIDE SEQUENCE [LARGE SCALE GENOMIC DNA]</scope>
    <source>
        <strain evidence="2">Uno3</strain>
    </source>
</reference>
<sequence>MKHLGVDAFQNGTISFGMMLKNGDADHTFALGDIDPLVPWSDTYNALLNFAVVSVKIQKGTVTLLINGKRVAQKSIDFPIKGSLGLFAGGDSIVEARSFRVDKVMS</sequence>
<evidence type="ECO:0000313" key="1">
    <source>
        <dbReference type="EMBL" id="GCE16192.1"/>
    </source>
</evidence>
<dbReference type="EMBL" id="BIFR01000002">
    <property type="protein sequence ID" value="GCE16192.1"/>
    <property type="molecule type" value="Genomic_DNA"/>
</dbReference>
<comment type="caution">
    <text evidence="1">The sequence shown here is derived from an EMBL/GenBank/DDBJ whole genome shotgun (WGS) entry which is preliminary data.</text>
</comment>